<reference evidence="1" key="1">
    <citation type="journal article" date="2019" name="bioRxiv">
        <title>The Genome of the Zebra Mussel, Dreissena polymorpha: A Resource for Invasive Species Research.</title>
        <authorList>
            <person name="McCartney M.A."/>
            <person name="Auch B."/>
            <person name="Kono T."/>
            <person name="Mallez S."/>
            <person name="Zhang Y."/>
            <person name="Obille A."/>
            <person name="Becker A."/>
            <person name="Abrahante J.E."/>
            <person name="Garbe J."/>
            <person name="Badalamenti J.P."/>
            <person name="Herman A."/>
            <person name="Mangelson H."/>
            <person name="Liachko I."/>
            <person name="Sullivan S."/>
            <person name="Sone E.D."/>
            <person name="Koren S."/>
            <person name="Silverstein K.A.T."/>
            <person name="Beckman K.B."/>
            <person name="Gohl D.M."/>
        </authorList>
    </citation>
    <scope>NUCLEOTIDE SEQUENCE</scope>
    <source>
        <strain evidence="1">Duluth1</strain>
        <tissue evidence="1">Whole animal</tissue>
    </source>
</reference>
<gene>
    <name evidence="1" type="ORF">DPMN_111791</name>
</gene>
<dbReference type="EMBL" id="JAIWYP010000004">
    <property type="protein sequence ID" value="KAH3838382.1"/>
    <property type="molecule type" value="Genomic_DNA"/>
</dbReference>
<dbReference type="Proteomes" id="UP000828390">
    <property type="component" value="Unassembled WGS sequence"/>
</dbReference>
<evidence type="ECO:0000313" key="1">
    <source>
        <dbReference type="EMBL" id="KAH3838382.1"/>
    </source>
</evidence>
<proteinExistence type="predicted"/>
<comment type="caution">
    <text evidence="1">The sequence shown here is derived from an EMBL/GenBank/DDBJ whole genome shotgun (WGS) entry which is preliminary data.</text>
</comment>
<reference evidence="1" key="2">
    <citation type="submission" date="2020-11" db="EMBL/GenBank/DDBJ databases">
        <authorList>
            <person name="McCartney M.A."/>
            <person name="Auch B."/>
            <person name="Kono T."/>
            <person name="Mallez S."/>
            <person name="Becker A."/>
            <person name="Gohl D.M."/>
            <person name="Silverstein K.A.T."/>
            <person name="Koren S."/>
            <person name="Bechman K.B."/>
            <person name="Herman A."/>
            <person name="Abrahante J.E."/>
            <person name="Garbe J."/>
        </authorList>
    </citation>
    <scope>NUCLEOTIDE SEQUENCE</scope>
    <source>
        <strain evidence="1">Duluth1</strain>
        <tissue evidence="1">Whole animal</tissue>
    </source>
</reference>
<organism evidence="1 2">
    <name type="scientific">Dreissena polymorpha</name>
    <name type="common">Zebra mussel</name>
    <name type="synonym">Mytilus polymorpha</name>
    <dbReference type="NCBI Taxonomy" id="45954"/>
    <lineage>
        <taxon>Eukaryota</taxon>
        <taxon>Metazoa</taxon>
        <taxon>Spiralia</taxon>
        <taxon>Lophotrochozoa</taxon>
        <taxon>Mollusca</taxon>
        <taxon>Bivalvia</taxon>
        <taxon>Autobranchia</taxon>
        <taxon>Heteroconchia</taxon>
        <taxon>Euheterodonta</taxon>
        <taxon>Imparidentia</taxon>
        <taxon>Neoheterodontei</taxon>
        <taxon>Myida</taxon>
        <taxon>Dreissenoidea</taxon>
        <taxon>Dreissenidae</taxon>
        <taxon>Dreissena</taxon>
    </lineage>
</organism>
<keyword evidence="2" id="KW-1185">Reference proteome</keyword>
<dbReference type="AlphaFoldDB" id="A0A9D4QQ36"/>
<protein>
    <submittedName>
        <fullName evidence="1">Uncharacterized protein</fullName>
    </submittedName>
</protein>
<sequence>MCSLKLKVDPSDTVFMDLTLTFLNDLVWSDWRQGQSHTGLHTSDIHSQVNT</sequence>
<evidence type="ECO:0000313" key="2">
    <source>
        <dbReference type="Proteomes" id="UP000828390"/>
    </source>
</evidence>
<accession>A0A9D4QQ36</accession>
<name>A0A9D4QQ36_DREPO</name>